<proteinExistence type="inferred from homology"/>
<dbReference type="NCBIfam" id="TIGR02937">
    <property type="entry name" value="sigma70-ECF"/>
    <property type="match status" value="1"/>
</dbReference>
<dbReference type="InterPro" id="IPR013249">
    <property type="entry name" value="RNA_pol_sigma70_r4_t2"/>
</dbReference>
<dbReference type="InterPro" id="IPR039425">
    <property type="entry name" value="RNA_pol_sigma-70-like"/>
</dbReference>
<dbReference type="GO" id="GO:0003677">
    <property type="term" value="F:DNA binding"/>
    <property type="evidence" value="ECO:0007669"/>
    <property type="project" value="UniProtKB-KW"/>
</dbReference>
<dbReference type="PANTHER" id="PTHR43133:SF60">
    <property type="entry name" value="RNA POLYMERASE SIGMA FACTOR SIGV"/>
    <property type="match status" value="1"/>
</dbReference>
<dbReference type="GO" id="GO:0006352">
    <property type="term" value="P:DNA-templated transcription initiation"/>
    <property type="evidence" value="ECO:0007669"/>
    <property type="project" value="InterPro"/>
</dbReference>
<dbReference type="InterPro" id="IPR013325">
    <property type="entry name" value="RNA_pol_sigma_r2"/>
</dbReference>
<dbReference type="CDD" id="cd06171">
    <property type="entry name" value="Sigma70_r4"/>
    <property type="match status" value="1"/>
</dbReference>
<dbReference type="EMBL" id="LQYG01000019">
    <property type="protein sequence ID" value="KYC65149.1"/>
    <property type="molecule type" value="Genomic_DNA"/>
</dbReference>
<accession>A0A150K6F7</accession>
<dbReference type="NCBIfam" id="TIGR02948">
    <property type="entry name" value="SigW_bacill"/>
    <property type="match status" value="1"/>
</dbReference>
<dbReference type="InterPro" id="IPR014284">
    <property type="entry name" value="RNA_pol_sigma-70_dom"/>
</dbReference>
<evidence type="ECO:0000256" key="5">
    <source>
        <dbReference type="ARBA" id="ARBA00023163"/>
    </source>
</evidence>
<evidence type="ECO:0000256" key="6">
    <source>
        <dbReference type="RuleBase" id="RU000716"/>
    </source>
</evidence>
<feature type="domain" description="RNA polymerase sigma factor 70 region 4 type 2" evidence="8">
    <location>
        <begin position="155"/>
        <end position="207"/>
    </location>
</feature>
<name>A0A150K6F7_HEYCO</name>
<sequence>MNILLLFLKPFQEKIVKITYRTGRRGKMEAIVDRKIKQVMKGDQNAFNDIVELYKDKVFQICFRMIGSRTEAEDLAQETFIRAYIHIKSFKQERKFSSWLYRIATNLCIDRIRKKKPDFYLDAEISGTEGLTLYSTVPAEEKLPDMQVETLEMQEMIQREILKLPEKYRIIIVLKYIEELSLNEISEMLDIPLGTVKTRIHRGREALRKQLGRL</sequence>
<dbReference type="GO" id="GO:0016987">
    <property type="term" value="F:sigma factor activity"/>
    <property type="evidence" value="ECO:0007669"/>
    <property type="project" value="UniProtKB-KW"/>
</dbReference>
<keyword evidence="2 6" id="KW-0805">Transcription regulation</keyword>
<dbReference type="SUPFAM" id="SSF88946">
    <property type="entry name" value="Sigma2 domain of RNA polymerase sigma factors"/>
    <property type="match status" value="1"/>
</dbReference>
<reference evidence="9 10" key="1">
    <citation type="submission" date="2016-01" db="EMBL/GenBank/DDBJ databases">
        <title>Genome Sequences of Twelve Sporeforming Bacillus Species Isolated from Foods.</title>
        <authorList>
            <person name="Berendsen E.M."/>
            <person name="Wells-Bennik M.H."/>
            <person name="Krawcyk A.O."/>
            <person name="De Jong A."/>
            <person name="Holsappel S."/>
            <person name="Eijlander R.T."/>
            <person name="Kuipers O.P."/>
        </authorList>
    </citation>
    <scope>NUCLEOTIDE SEQUENCE [LARGE SCALE GENOMIC DNA]</scope>
    <source>
        <strain evidence="9 10">B4098</strain>
    </source>
</reference>
<evidence type="ECO:0000256" key="1">
    <source>
        <dbReference type="ARBA" id="ARBA00010641"/>
    </source>
</evidence>
<dbReference type="Gene3D" id="1.10.10.10">
    <property type="entry name" value="Winged helix-like DNA-binding domain superfamily/Winged helix DNA-binding domain"/>
    <property type="match status" value="1"/>
</dbReference>
<keyword evidence="3 6" id="KW-0731">Sigma factor</keyword>
<dbReference type="Gene3D" id="1.10.1740.10">
    <property type="match status" value="1"/>
</dbReference>
<evidence type="ECO:0000313" key="9">
    <source>
        <dbReference type="EMBL" id="KYC65149.1"/>
    </source>
</evidence>
<keyword evidence="4 6" id="KW-0238">DNA-binding</keyword>
<protein>
    <recommendedName>
        <fullName evidence="6">RNA polymerase sigma factor</fullName>
    </recommendedName>
</protein>
<dbReference type="InterPro" id="IPR036388">
    <property type="entry name" value="WH-like_DNA-bd_sf"/>
</dbReference>
<dbReference type="PATRIC" id="fig|1398.26.peg.1604"/>
<dbReference type="Pfam" id="PF08281">
    <property type="entry name" value="Sigma70_r4_2"/>
    <property type="match status" value="1"/>
</dbReference>
<dbReference type="NCBIfam" id="NF007223">
    <property type="entry name" value="PRK09641.1"/>
    <property type="match status" value="1"/>
</dbReference>
<evidence type="ECO:0000259" key="7">
    <source>
        <dbReference type="Pfam" id="PF04542"/>
    </source>
</evidence>
<dbReference type="AlphaFoldDB" id="A0A150K6F7"/>
<keyword evidence="5 6" id="KW-0804">Transcription</keyword>
<dbReference type="Pfam" id="PF04542">
    <property type="entry name" value="Sigma70_r2"/>
    <property type="match status" value="1"/>
</dbReference>
<evidence type="ECO:0000256" key="4">
    <source>
        <dbReference type="ARBA" id="ARBA00023125"/>
    </source>
</evidence>
<dbReference type="InterPro" id="IPR014294">
    <property type="entry name" value="RNA_pol_sigma-W_bacilli"/>
</dbReference>
<evidence type="ECO:0000256" key="3">
    <source>
        <dbReference type="ARBA" id="ARBA00023082"/>
    </source>
</evidence>
<organism evidence="9 10">
    <name type="scientific">Heyndrickxia coagulans</name>
    <name type="common">Weizmannia coagulans</name>
    <dbReference type="NCBI Taxonomy" id="1398"/>
    <lineage>
        <taxon>Bacteria</taxon>
        <taxon>Bacillati</taxon>
        <taxon>Bacillota</taxon>
        <taxon>Bacilli</taxon>
        <taxon>Bacillales</taxon>
        <taxon>Bacillaceae</taxon>
        <taxon>Heyndrickxia</taxon>
    </lineage>
</organism>
<comment type="caution">
    <text evidence="9">The sequence shown here is derived from an EMBL/GenBank/DDBJ whole genome shotgun (WGS) entry which is preliminary data.</text>
</comment>
<dbReference type="Proteomes" id="UP000075288">
    <property type="component" value="Unassembled WGS sequence"/>
</dbReference>
<feature type="domain" description="RNA polymerase sigma-70 region 2" evidence="7">
    <location>
        <begin position="51"/>
        <end position="116"/>
    </location>
</feature>
<dbReference type="InterPro" id="IPR000838">
    <property type="entry name" value="RNA_pol_sigma70_ECF_CS"/>
</dbReference>
<dbReference type="InterPro" id="IPR007627">
    <property type="entry name" value="RNA_pol_sigma70_r2"/>
</dbReference>
<comment type="similarity">
    <text evidence="1 6">Belongs to the sigma-70 factor family. ECF subfamily.</text>
</comment>
<evidence type="ECO:0000259" key="8">
    <source>
        <dbReference type="Pfam" id="PF08281"/>
    </source>
</evidence>
<evidence type="ECO:0000256" key="2">
    <source>
        <dbReference type="ARBA" id="ARBA00023015"/>
    </source>
</evidence>
<dbReference type="PANTHER" id="PTHR43133">
    <property type="entry name" value="RNA POLYMERASE ECF-TYPE SIGMA FACTO"/>
    <property type="match status" value="1"/>
</dbReference>
<dbReference type="GO" id="GO:0006950">
    <property type="term" value="P:response to stress"/>
    <property type="evidence" value="ECO:0007669"/>
    <property type="project" value="UniProtKB-ARBA"/>
</dbReference>
<dbReference type="SUPFAM" id="SSF88659">
    <property type="entry name" value="Sigma3 and sigma4 domains of RNA polymerase sigma factors"/>
    <property type="match status" value="1"/>
</dbReference>
<gene>
    <name evidence="9" type="ORF">B4098_1068</name>
</gene>
<evidence type="ECO:0000313" key="10">
    <source>
        <dbReference type="Proteomes" id="UP000075288"/>
    </source>
</evidence>
<dbReference type="PROSITE" id="PS01063">
    <property type="entry name" value="SIGMA70_ECF"/>
    <property type="match status" value="1"/>
</dbReference>
<dbReference type="InterPro" id="IPR013324">
    <property type="entry name" value="RNA_pol_sigma_r3/r4-like"/>
</dbReference>